<evidence type="ECO:0000313" key="2">
    <source>
        <dbReference type="EMBL" id="KNC64977.1"/>
    </source>
</evidence>
<accession>A0A0L0EKJ2</accession>
<dbReference type="RefSeq" id="XP_014143078.1">
    <property type="nucleotide sequence ID" value="XM_014287603.1"/>
</dbReference>
<dbReference type="EMBL" id="KQ257206">
    <property type="protein sequence ID" value="KNC64977.1"/>
    <property type="molecule type" value="Genomic_DNA"/>
</dbReference>
<name>A0A0L0EKJ2_9EUKA</name>
<evidence type="ECO:0000256" key="1">
    <source>
        <dbReference type="SAM" id="MobiDB-lite"/>
    </source>
</evidence>
<dbReference type="AlphaFoldDB" id="A0A0L0EKJ2"/>
<dbReference type="Proteomes" id="UP000054560">
    <property type="component" value="Unassembled WGS sequence"/>
</dbReference>
<dbReference type="GeneID" id="25918823"/>
<keyword evidence="3" id="KW-1185">Reference proteome</keyword>
<feature type="region of interest" description="Disordered" evidence="1">
    <location>
        <begin position="1"/>
        <end position="27"/>
    </location>
</feature>
<proteinExistence type="predicted"/>
<evidence type="ECO:0000313" key="3">
    <source>
        <dbReference type="Proteomes" id="UP000054560"/>
    </source>
</evidence>
<organism evidence="2 3">
    <name type="scientific">Sphaeroforma arctica JP610</name>
    <dbReference type="NCBI Taxonomy" id="667725"/>
    <lineage>
        <taxon>Eukaryota</taxon>
        <taxon>Ichthyosporea</taxon>
        <taxon>Ichthyophonida</taxon>
        <taxon>Sphaeroforma</taxon>
    </lineage>
</organism>
<protein>
    <submittedName>
        <fullName evidence="2">Uncharacterized protein</fullName>
    </submittedName>
</protein>
<feature type="non-terminal residue" evidence="2">
    <location>
        <position position="148"/>
    </location>
</feature>
<sequence length="148" mass="16828">MADVAAHRQKLQDEEESHKRKQQASASIDIFKHTAQTYAADGVRGEAEKRAFDMERKRQRANDIYDAVKGEQLVTDEDLGSIGMEGRVPHGQTLDSMVQAKRKNDLLNDDYYNGLKQSYDAADRLRQTAHDIENLKEMDAYKNQAALD</sequence>
<reference evidence="2 3" key="1">
    <citation type="submission" date="2011-02" db="EMBL/GenBank/DDBJ databases">
        <title>The Genome Sequence of Sphaeroforma arctica JP610.</title>
        <authorList>
            <consortium name="The Broad Institute Genome Sequencing Platform"/>
            <person name="Russ C."/>
            <person name="Cuomo C."/>
            <person name="Young S.K."/>
            <person name="Zeng Q."/>
            <person name="Gargeya S."/>
            <person name="Alvarado L."/>
            <person name="Berlin A."/>
            <person name="Chapman S.B."/>
            <person name="Chen Z."/>
            <person name="Freedman E."/>
            <person name="Gellesch M."/>
            <person name="Goldberg J."/>
            <person name="Griggs A."/>
            <person name="Gujja S."/>
            <person name="Heilman E."/>
            <person name="Heiman D."/>
            <person name="Howarth C."/>
            <person name="Mehta T."/>
            <person name="Neiman D."/>
            <person name="Pearson M."/>
            <person name="Roberts A."/>
            <person name="Saif S."/>
            <person name="Shea T."/>
            <person name="Shenoy N."/>
            <person name="Sisk P."/>
            <person name="Stolte C."/>
            <person name="Sykes S."/>
            <person name="White J."/>
            <person name="Yandava C."/>
            <person name="Burger G."/>
            <person name="Gray M.W."/>
            <person name="Holland P.W.H."/>
            <person name="King N."/>
            <person name="Lang F.B.F."/>
            <person name="Roger A.J."/>
            <person name="Ruiz-Trillo I."/>
            <person name="Haas B."/>
            <person name="Nusbaum C."/>
            <person name="Birren B."/>
        </authorList>
    </citation>
    <scope>NUCLEOTIDE SEQUENCE [LARGE SCALE GENOMIC DNA]</scope>
    <source>
        <strain evidence="2 3">JP610</strain>
    </source>
</reference>
<gene>
    <name evidence="2" type="ORF">SARC_18319</name>
</gene>